<gene>
    <name evidence="2" type="ORF">D3P09_16110</name>
</gene>
<dbReference type="Pfam" id="PF01979">
    <property type="entry name" value="Amidohydro_1"/>
    <property type="match status" value="1"/>
</dbReference>
<feature type="domain" description="Amidohydrolase-related" evidence="1">
    <location>
        <begin position="4"/>
        <end position="43"/>
    </location>
</feature>
<evidence type="ECO:0000313" key="3">
    <source>
        <dbReference type="Proteomes" id="UP000267798"/>
    </source>
</evidence>
<dbReference type="AlphaFoldDB" id="A0A3A6PH17"/>
<evidence type="ECO:0000313" key="2">
    <source>
        <dbReference type="EMBL" id="RJX39026.1"/>
    </source>
</evidence>
<accession>A0A3A6PH17</accession>
<dbReference type="EMBL" id="QXQB01000003">
    <property type="protein sequence ID" value="RJX39026.1"/>
    <property type="molecule type" value="Genomic_DNA"/>
</dbReference>
<dbReference type="OrthoDB" id="9797498at2"/>
<dbReference type="RefSeq" id="WP_120112010.1">
    <property type="nucleotide sequence ID" value="NZ_QXQB01000003.1"/>
</dbReference>
<sequence length="63" mass="6996">MYHKAGIPALHVLQMTTLNGSGFLGRMNDMGTVDIGKNADLILNSFVLFSILQCHSKTRQRYA</sequence>
<dbReference type="Gene3D" id="3.20.20.140">
    <property type="entry name" value="Metal-dependent hydrolases"/>
    <property type="match status" value="1"/>
</dbReference>
<proteinExistence type="predicted"/>
<organism evidence="2 3">
    <name type="scientific">Paenibacillus pinisoli</name>
    <dbReference type="NCBI Taxonomy" id="1276110"/>
    <lineage>
        <taxon>Bacteria</taxon>
        <taxon>Bacillati</taxon>
        <taxon>Bacillota</taxon>
        <taxon>Bacilli</taxon>
        <taxon>Bacillales</taxon>
        <taxon>Paenibacillaceae</taxon>
        <taxon>Paenibacillus</taxon>
    </lineage>
</organism>
<evidence type="ECO:0000259" key="1">
    <source>
        <dbReference type="Pfam" id="PF01979"/>
    </source>
</evidence>
<dbReference type="GO" id="GO:0016787">
    <property type="term" value="F:hydrolase activity"/>
    <property type="evidence" value="ECO:0007669"/>
    <property type="project" value="InterPro"/>
</dbReference>
<comment type="caution">
    <text evidence="2">The sequence shown here is derived from an EMBL/GenBank/DDBJ whole genome shotgun (WGS) entry which is preliminary data.</text>
</comment>
<dbReference type="Proteomes" id="UP000267798">
    <property type="component" value="Unassembled WGS sequence"/>
</dbReference>
<dbReference type="InterPro" id="IPR006680">
    <property type="entry name" value="Amidohydro-rel"/>
</dbReference>
<protein>
    <recommendedName>
        <fullName evidence="1">Amidohydrolase-related domain-containing protein</fullName>
    </recommendedName>
</protein>
<keyword evidence="3" id="KW-1185">Reference proteome</keyword>
<reference evidence="2 3" key="1">
    <citation type="submission" date="2018-09" db="EMBL/GenBank/DDBJ databases">
        <title>Paenibacillus aracenensis nov. sp. isolated from a cave in southern Spain.</title>
        <authorList>
            <person name="Jurado V."/>
            <person name="Gutierrez-Patricio S."/>
            <person name="Gonzalez-Pimentel J.L."/>
            <person name="Miller A.Z."/>
            <person name="Laiz L."/>
            <person name="Saiz-Jimenez C."/>
        </authorList>
    </citation>
    <scope>NUCLEOTIDE SEQUENCE [LARGE SCALE GENOMIC DNA]</scope>
    <source>
        <strain evidence="2 3">JCM 19203</strain>
    </source>
</reference>
<name>A0A3A6PH17_9BACL</name>